<evidence type="ECO:0000313" key="4">
    <source>
        <dbReference type="EMBL" id="GAI89021.1"/>
    </source>
</evidence>
<accession>X1TCD6</accession>
<protein>
    <recommendedName>
        <fullName evidence="5">Trimethylamine methyltransferase</fullName>
    </recommendedName>
</protein>
<dbReference type="InterPro" id="IPR038601">
    <property type="entry name" value="MttB-like_sf"/>
</dbReference>
<comment type="caution">
    <text evidence="4">The sequence shown here is derived from an EMBL/GenBank/DDBJ whole genome shotgun (WGS) entry which is preliminary data.</text>
</comment>
<dbReference type="InterPro" id="IPR010426">
    <property type="entry name" value="MTTB_MeTrfase"/>
</dbReference>
<feature type="non-terminal residue" evidence="4">
    <location>
        <position position="257"/>
    </location>
</feature>
<dbReference type="Gene3D" id="3.20.20.480">
    <property type="entry name" value="Trimethylamine methyltransferase-like"/>
    <property type="match status" value="1"/>
</dbReference>
<dbReference type="Pfam" id="PF06253">
    <property type="entry name" value="MTTB"/>
    <property type="match status" value="1"/>
</dbReference>
<name>X1TCD6_9ZZZZ</name>
<dbReference type="EMBL" id="BARW01024139">
    <property type="protein sequence ID" value="GAI89021.1"/>
    <property type="molecule type" value="Genomic_DNA"/>
</dbReference>
<proteinExistence type="inferred from homology"/>
<keyword evidence="3" id="KW-0808">Transferase</keyword>
<organism evidence="4">
    <name type="scientific">marine sediment metagenome</name>
    <dbReference type="NCBI Taxonomy" id="412755"/>
    <lineage>
        <taxon>unclassified sequences</taxon>
        <taxon>metagenomes</taxon>
        <taxon>ecological metagenomes</taxon>
    </lineage>
</organism>
<comment type="similarity">
    <text evidence="1">Belongs to the trimethylamine methyltransferase family.</text>
</comment>
<evidence type="ECO:0000256" key="1">
    <source>
        <dbReference type="ARBA" id="ARBA00007137"/>
    </source>
</evidence>
<dbReference type="GO" id="GO:0008168">
    <property type="term" value="F:methyltransferase activity"/>
    <property type="evidence" value="ECO:0007669"/>
    <property type="project" value="UniProtKB-KW"/>
</dbReference>
<dbReference type="GO" id="GO:0015948">
    <property type="term" value="P:methanogenesis"/>
    <property type="evidence" value="ECO:0007669"/>
    <property type="project" value="InterPro"/>
</dbReference>
<dbReference type="GO" id="GO:0032259">
    <property type="term" value="P:methylation"/>
    <property type="evidence" value="ECO:0007669"/>
    <property type="project" value="UniProtKB-KW"/>
</dbReference>
<evidence type="ECO:0008006" key="5">
    <source>
        <dbReference type="Google" id="ProtNLM"/>
    </source>
</evidence>
<gene>
    <name evidence="4" type="ORF">S12H4_39864</name>
</gene>
<dbReference type="AlphaFoldDB" id="X1TCD6"/>
<evidence type="ECO:0000256" key="3">
    <source>
        <dbReference type="ARBA" id="ARBA00022679"/>
    </source>
</evidence>
<reference evidence="4" key="1">
    <citation type="journal article" date="2014" name="Front. Microbiol.">
        <title>High frequency of phylogenetically diverse reductive dehalogenase-homologous genes in deep subseafloor sedimentary metagenomes.</title>
        <authorList>
            <person name="Kawai M."/>
            <person name="Futagami T."/>
            <person name="Toyoda A."/>
            <person name="Takaki Y."/>
            <person name="Nishi S."/>
            <person name="Hori S."/>
            <person name="Arai W."/>
            <person name="Tsubouchi T."/>
            <person name="Morono Y."/>
            <person name="Uchiyama I."/>
            <person name="Ito T."/>
            <person name="Fujiyama A."/>
            <person name="Inagaki F."/>
            <person name="Takami H."/>
        </authorList>
    </citation>
    <scope>NUCLEOTIDE SEQUENCE</scope>
    <source>
        <strain evidence="4">Expedition CK06-06</strain>
    </source>
</reference>
<evidence type="ECO:0000256" key="2">
    <source>
        <dbReference type="ARBA" id="ARBA00022603"/>
    </source>
</evidence>
<keyword evidence="2" id="KW-0489">Methyltransferase</keyword>
<sequence length="257" mass="28001">MRMNFQANETPQLGLFSEDAVSELHLATLELLEETGVEVTNQEALGLLRDGGSRIKGNRVTIPASLVEECLSNSPKRVTLSTRNDNKCLQLENGKFYFGTGSDCPYILDPATGERRESLKEDVEKGALICDFLPNIDFVMSMGLASDVPTAVYDRHQFAAMLTNTIKPIVFTCHDKEGLSDILDMGIAVRGSLEEFRKRPFIVLYTEPITPLVHPDSSLKKLLFAAEKGIPVIYTPAPMAGATAPVTLAGTIVIGNA</sequence>